<dbReference type="Pfam" id="PF00294">
    <property type="entry name" value="PfkB"/>
    <property type="match status" value="1"/>
</dbReference>
<dbReference type="PANTHER" id="PTHR43085">
    <property type="entry name" value="HEXOKINASE FAMILY MEMBER"/>
    <property type="match status" value="1"/>
</dbReference>
<evidence type="ECO:0000256" key="1">
    <source>
        <dbReference type="ARBA" id="ARBA00010688"/>
    </source>
</evidence>
<gene>
    <name evidence="7" type="ORF">GCM10022262_33010</name>
</gene>
<dbReference type="GO" id="GO:0016301">
    <property type="term" value="F:kinase activity"/>
    <property type="evidence" value="ECO:0007669"/>
    <property type="project" value="UniProtKB-KW"/>
</dbReference>
<reference evidence="8" key="1">
    <citation type="journal article" date="2019" name="Int. J. Syst. Evol. Microbiol.">
        <title>The Global Catalogue of Microorganisms (GCM) 10K type strain sequencing project: providing services to taxonomists for standard genome sequencing and annotation.</title>
        <authorList>
            <consortium name="The Broad Institute Genomics Platform"/>
            <consortium name="The Broad Institute Genome Sequencing Center for Infectious Disease"/>
            <person name="Wu L."/>
            <person name="Ma J."/>
        </authorList>
    </citation>
    <scope>NUCLEOTIDE SEQUENCE [LARGE SCALE GENOMIC DNA]</scope>
    <source>
        <strain evidence="8">JCM 17459</strain>
    </source>
</reference>
<dbReference type="InterPro" id="IPR029056">
    <property type="entry name" value="Ribokinase-like"/>
</dbReference>
<dbReference type="InterPro" id="IPR050306">
    <property type="entry name" value="PfkB_Carbo_kinase"/>
</dbReference>
<comment type="similarity">
    <text evidence="1">Belongs to the carbohydrate kinase PfkB family.</text>
</comment>
<dbReference type="EMBL" id="BAABBA010000019">
    <property type="protein sequence ID" value="GAA4288941.1"/>
    <property type="molecule type" value="Genomic_DNA"/>
</dbReference>
<keyword evidence="5" id="KW-0067">ATP-binding</keyword>
<evidence type="ECO:0000313" key="7">
    <source>
        <dbReference type="EMBL" id="GAA4288941.1"/>
    </source>
</evidence>
<dbReference type="Proteomes" id="UP001499841">
    <property type="component" value="Unassembled WGS sequence"/>
</dbReference>
<dbReference type="RefSeq" id="WP_345043548.1">
    <property type="nucleotide sequence ID" value="NZ_BAABBA010000019.1"/>
</dbReference>
<dbReference type="Gene3D" id="3.40.1190.20">
    <property type="match status" value="1"/>
</dbReference>
<comment type="caution">
    <text evidence="7">The sequence shown here is derived from an EMBL/GenBank/DDBJ whole genome shotgun (WGS) entry which is preliminary data.</text>
</comment>
<evidence type="ECO:0000256" key="2">
    <source>
        <dbReference type="ARBA" id="ARBA00022679"/>
    </source>
</evidence>
<evidence type="ECO:0000256" key="5">
    <source>
        <dbReference type="ARBA" id="ARBA00022840"/>
    </source>
</evidence>
<feature type="domain" description="Carbohydrate kinase PfkB" evidence="6">
    <location>
        <begin position="10"/>
        <end position="303"/>
    </location>
</feature>
<protein>
    <submittedName>
        <fullName evidence="7">Carbohydrate kinase</fullName>
    </submittedName>
</protein>
<name>A0ABP8EY52_9MICO</name>
<dbReference type="CDD" id="cd01167">
    <property type="entry name" value="bac_FRK"/>
    <property type="match status" value="1"/>
</dbReference>
<dbReference type="PROSITE" id="PS00584">
    <property type="entry name" value="PFKB_KINASES_2"/>
    <property type="match status" value="1"/>
</dbReference>
<dbReference type="PROSITE" id="PS00583">
    <property type="entry name" value="PFKB_KINASES_1"/>
    <property type="match status" value="1"/>
</dbReference>
<sequence>MTGSAPPPHVLIIGEALVDRVEQNDGATQEHPGGSPANVAVTLGRLGHRPHLLTSYGRDAAGAAVETWLRQSNVHLVAGSDSAPATSVASSQLAPDGSASYSFDIRWDPRPTTQLEAPSLVHIGSIGALLAPGANTVHTLVQSMRTSATITYDPNLRPALCPDRDQVRAQVEKLVSVADVVKASDEDLAWLYPHEDALEVLHRWATVGTPRAVVGTFGAGGTIAVFDGRQLHVPAPTAAVADTIGAGDSFMGALIHGLVQCNLTGARNRERLTQIGADVMHGILQTCVDVAAITVSRPGANPPWADELIHATK</sequence>
<keyword evidence="4 7" id="KW-0418">Kinase</keyword>
<evidence type="ECO:0000256" key="4">
    <source>
        <dbReference type="ARBA" id="ARBA00022777"/>
    </source>
</evidence>
<accession>A0ABP8EY52</accession>
<proteinExistence type="inferred from homology"/>
<keyword evidence="8" id="KW-1185">Reference proteome</keyword>
<organism evidence="7 8">
    <name type="scientific">Georgenia daeguensis</name>
    <dbReference type="NCBI Taxonomy" id="908355"/>
    <lineage>
        <taxon>Bacteria</taxon>
        <taxon>Bacillati</taxon>
        <taxon>Actinomycetota</taxon>
        <taxon>Actinomycetes</taxon>
        <taxon>Micrococcales</taxon>
        <taxon>Bogoriellaceae</taxon>
        <taxon>Georgenia</taxon>
    </lineage>
</organism>
<keyword evidence="2" id="KW-0808">Transferase</keyword>
<dbReference type="SUPFAM" id="SSF53613">
    <property type="entry name" value="Ribokinase-like"/>
    <property type="match status" value="1"/>
</dbReference>
<dbReference type="InterPro" id="IPR011611">
    <property type="entry name" value="PfkB_dom"/>
</dbReference>
<keyword evidence="3" id="KW-0547">Nucleotide-binding</keyword>
<dbReference type="InterPro" id="IPR002173">
    <property type="entry name" value="Carboh/pur_kinase_PfkB_CS"/>
</dbReference>
<evidence type="ECO:0000256" key="3">
    <source>
        <dbReference type="ARBA" id="ARBA00022741"/>
    </source>
</evidence>
<evidence type="ECO:0000313" key="8">
    <source>
        <dbReference type="Proteomes" id="UP001499841"/>
    </source>
</evidence>
<dbReference type="PANTHER" id="PTHR43085:SF1">
    <property type="entry name" value="PSEUDOURIDINE KINASE-RELATED"/>
    <property type="match status" value="1"/>
</dbReference>
<evidence type="ECO:0000259" key="6">
    <source>
        <dbReference type="Pfam" id="PF00294"/>
    </source>
</evidence>